<dbReference type="InterPro" id="IPR002052">
    <property type="entry name" value="DNA_methylase_N6_adenine_CS"/>
</dbReference>
<dbReference type="Proteomes" id="UP000248257">
    <property type="component" value="Unassembled WGS sequence"/>
</dbReference>
<gene>
    <name evidence="2" type="ORF">CFR75_15820</name>
</gene>
<dbReference type="GO" id="GO:0003676">
    <property type="term" value="F:nucleic acid binding"/>
    <property type="evidence" value="ECO:0007669"/>
    <property type="project" value="InterPro"/>
</dbReference>
<accession>A0A318PY59</accession>
<dbReference type="EMBL" id="NKUC01000067">
    <property type="protein sequence ID" value="PYD55567.1"/>
    <property type="molecule type" value="Genomic_DNA"/>
</dbReference>
<protein>
    <recommendedName>
        <fullName evidence="4">SAM-dependent methyltransferase</fullName>
    </recommendedName>
</protein>
<dbReference type="PROSITE" id="PS00092">
    <property type="entry name" value="N6_MTASE"/>
    <property type="match status" value="1"/>
</dbReference>
<dbReference type="AlphaFoldDB" id="A0A318PY59"/>
<keyword evidence="3" id="KW-1185">Reference proteome</keyword>
<evidence type="ECO:0008006" key="4">
    <source>
        <dbReference type="Google" id="ProtNLM"/>
    </source>
</evidence>
<organism evidence="2 3">
    <name type="scientific">Komagataeibacter xylinus</name>
    <name type="common">Gluconacetobacter xylinus</name>
    <dbReference type="NCBI Taxonomy" id="28448"/>
    <lineage>
        <taxon>Bacteria</taxon>
        <taxon>Pseudomonadati</taxon>
        <taxon>Pseudomonadota</taxon>
        <taxon>Alphaproteobacteria</taxon>
        <taxon>Acetobacterales</taxon>
        <taxon>Acetobacteraceae</taxon>
        <taxon>Komagataeibacter</taxon>
    </lineage>
</organism>
<dbReference type="GO" id="GO:0032259">
    <property type="term" value="P:methylation"/>
    <property type="evidence" value="ECO:0007669"/>
    <property type="project" value="InterPro"/>
</dbReference>
<feature type="region of interest" description="Disordered" evidence="1">
    <location>
        <begin position="226"/>
        <end position="255"/>
    </location>
</feature>
<evidence type="ECO:0000256" key="1">
    <source>
        <dbReference type="SAM" id="MobiDB-lite"/>
    </source>
</evidence>
<dbReference type="GO" id="GO:0008168">
    <property type="term" value="F:methyltransferase activity"/>
    <property type="evidence" value="ECO:0007669"/>
    <property type="project" value="InterPro"/>
</dbReference>
<reference evidence="2 3" key="1">
    <citation type="submission" date="2017-07" db="EMBL/GenBank/DDBJ databases">
        <title>A draft genome sequence of Komagataeibacter xylinus LMG 1515.</title>
        <authorList>
            <person name="Skraban J."/>
            <person name="Cleenwerck I."/>
            <person name="Vandamme P."/>
            <person name="Trcek J."/>
        </authorList>
    </citation>
    <scope>NUCLEOTIDE SEQUENCE [LARGE SCALE GENOMIC DNA]</scope>
    <source>
        <strain evidence="2 3">LMG 1515</strain>
    </source>
</reference>
<name>A0A318PY59_KOMXY</name>
<proteinExistence type="predicted"/>
<comment type="caution">
    <text evidence="2">The sequence shown here is derived from an EMBL/GenBank/DDBJ whole genome shotgun (WGS) entry which is preliminary data.</text>
</comment>
<dbReference type="SUPFAM" id="SSF53335">
    <property type="entry name" value="S-adenosyl-L-methionine-dependent methyltransferases"/>
    <property type="match status" value="1"/>
</dbReference>
<dbReference type="InterPro" id="IPR029063">
    <property type="entry name" value="SAM-dependent_MTases_sf"/>
</dbReference>
<sequence>MLDNTQRASALSPPACSITNIWPFHAILLAIMEKPARASAPGDCRMNAHSGYARAADDWYVEPDWAVRALVAAEATVRPFAGIVLDPCCGAGNVPAQLGDVAGVTPIGTDLRPRAPGVATMDYRESLARHAPDSVISNPPYNQAQLFIEQALEHARDRVCVVLRLGFLAAQKRHAWWPKVPFARLWVSSVRMSMPPGGSDFPASGGSVDYAWFVFEKGHRGSPMVGWLPDVARPPRKRRTPQLAAKTPSPSERAA</sequence>
<dbReference type="STRING" id="1220579.GCA_001571345_03209"/>
<dbReference type="Gene3D" id="3.40.50.150">
    <property type="entry name" value="Vaccinia Virus protein VP39"/>
    <property type="match status" value="1"/>
</dbReference>
<evidence type="ECO:0000313" key="2">
    <source>
        <dbReference type="EMBL" id="PYD55567.1"/>
    </source>
</evidence>
<evidence type="ECO:0000313" key="3">
    <source>
        <dbReference type="Proteomes" id="UP000248257"/>
    </source>
</evidence>